<dbReference type="PROSITE" id="PS51007">
    <property type="entry name" value="CYTC"/>
    <property type="match status" value="1"/>
</dbReference>
<dbReference type="Gene3D" id="1.10.760.10">
    <property type="entry name" value="Cytochrome c-like domain"/>
    <property type="match status" value="1"/>
</dbReference>
<evidence type="ECO:0000259" key="4">
    <source>
        <dbReference type="PROSITE" id="PS51007"/>
    </source>
</evidence>
<dbReference type="SUPFAM" id="SSF46626">
    <property type="entry name" value="Cytochrome c"/>
    <property type="match status" value="1"/>
</dbReference>
<dbReference type="EMBL" id="UINC01041163">
    <property type="protein sequence ID" value="SVB42055.1"/>
    <property type="molecule type" value="Genomic_DNA"/>
</dbReference>
<keyword evidence="2" id="KW-0479">Metal-binding</keyword>
<dbReference type="SUPFAM" id="SSF56988">
    <property type="entry name" value="Anthrax protective antigen"/>
    <property type="match status" value="1"/>
</dbReference>
<gene>
    <name evidence="6" type="ORF">METZ01_LOCUS194909</name>
</gene>
<dbReference type="InterPro" id="IPR036909">
    <property type="entry name" value="Cyt_c-like_dom_sf"/>
</dbReference>
<dbReference type="InterPro" id="IPR011658">
    <property type="entry name" value="PA14_dom"/>
</dbReference>
<reference evidence="6" key="1">
    <citation type="submission" date="2018-05" db="EMBL/GenBank/DDBJ databases">
        <authorList>
            <person name="Lanie J.A."/>
            <person name="Ng W.-L."/>
            <person name="Kazmierczak K.M."/>
            <person name="Andrzejewski T.M."/>
            <person name="Davidsen T.M."/>
            <person name="Wayne K.J."/>
            <person name="Tettelin H."/>
            <person name="Glass J.I."/>
            <person name="Rusch D."/>
            <person name="Podicherti R."/>
            <person name="Tsui H.-C.T."/>
            <person name="Winkler M.E."/>
        </authorList>
    </citation>
    <scope>NUCLEOTIDE SEQUENCE</scope>
</reference>
<sequence>MAWNYNARGTALLAAAFTWASAAVKADEPVLTGEQIYSKQCVDCHGAKGEGVKGEHEEPLVGDWSLEKLTKYVTKNMPEDKPKLCEGEDARRVAKFVFDAFYSLEAQLRNNPPRVTTSRLTTRQFRESVADLFIREPASQPTSEPGLKGFYFVSKGMNKKDGLKKTQVDERIDFDFGANPPAEGIKPEQFSIAWEGSIRARETGYYEFRVTTPNGARLYLNVNLKEGDKNYRDDASKESQHPLIDAWVSSGNKTRQETARVFLLGGRQYPMRLDFFKYKEKTGAIRFEWLPPHGTWETPSGKDFSTHMPDRLVVTETSFPADDRSLGYERGSAVSREWLDATTLAALEVAEQVDLNLGVLSGMKSKKDPKSREKLKEFAAGIMERAYRRPLSKEERERGVDKIFAEVDSPDLAVKRVVLLALKSPHFLYPDLPTGKPGPYRIASRLALGLWDSIPDERLLSAAREGKLANKEQVAKQA</sequence>
<proteinExistence type="predicted"/>
<dbReference type="Pfam" id="PF07631">
    <property type="entry name" value="PSD4"/>
    <property type="match status" value="1"/>
</dbReference>
<feature type="domain" description="PA14" evidence="5">
    <location>
        <begin position="142"/>
        <end position="304"/>
    </location>
</feature>
<protein>
    <recommendedName>
        <fullName evidence="7">PA14 domain-containing protein</fullName>
    </recommendedName>
</protein>
<dbReference type="SMART" id="SM00758">
    <property type="entry name" value="PA14"/>
    <property type="match status" value="1"/>
</dbReference>
<feature type="non-terminal residue" evidence="6">
    <location>
        <position position="478"/>
    </location>
</feature>
<dbReference type="GO" id="GO:0046872">
    <property type="term" value="F:metal ion binding"/>
    <property type="evidence" value="ECO:0007669"/>
    <property type="project" value="UniProtKB-KW"/>
</dbReference>
<evidence type="ECO:0000256" key="1">
    <source>
        <dbReference type="ARBA" id="ARBA00022617"/>
    </source>
</evidence>
<evidence type="ECO:0000259" key="5">
    <source>
        <dbReference type="PROSITE" id="PS51820"/>
    </source>
</evidence>
<dbReference type="PROSITE" id="PS51820">
    <property type="entry name" value="PA14"/>
    <property type="match status" value="1"/>
</dbReference>
<keyword evidence="1" id="KW-0349">Heme</keyword>
<dbReference type="Gene3D" id="3.90.182.10">
    <property type="entry name" value="Toxin - Anthrax Protective Antigen,domain 1"/>
    <property type="match status" value="1"/>
</dbReference>
<dbReference type="AlphaFoldDB" id="A0A382DUV4"/>
<keyword evidence="3" id="KW-0408">Iron</keyword>
<feature type="domain" description="Cytochrome c" evidence="4">
    <location>
        <begin position="28"/>
        <end position="101"/>
    </location>
</feature>
<name>A0A382DUV4_9ZZZZ</name>
<evidence type="ECO:0008006" key="7">
    <source>
        <dbReference type="Google" id="ProtNLM"/>
    </source>
</evidence>
<dbReference type="InterPro" id="IPR037524">
    <property type="entry name" value="PA14/GLEYA"/>
</dbReference>
<accession>A0A382DUV4</accession>
<evidence type="ECO:0000313" key="6">
    <source>
        <dbReference type="EMBL" id="SVB42055.1"/>
    </source>
</evidence>
<evidence type="ECO:0000256" key="2">
    <source>
        <dbReference type="ARBA" id="ARBA00022723"/>
    </source>
</evidence>
<dbReference type="GO" id="GO:0009055">
    <property type="term" value="F:electron transfer activity"/>
    <property type="evidence" value="ECO:0007669"/>
    <property type="project" value="InterPro"/>
</dbReference>
<organism evidence="6">
    <name type="scientific">marine metagenome</name>
    <dbReference type="NCBI Taxonomy" id="408172"/>
    <lineage>
        <taxon>unclassified sequences</taxon>
        <taxon>metagenomes</taxon>
        <taxon>ecological metagenomes</taxon>
    </lineage>
</organism>
<dbReference type="InterPro" id="IPR013042">
    <property type="entry name" value="DUF1592"/>
</dbReference>
<dbReference type="Pfam" id="PF13442">
    <property type="entry name" value="Cytochrome_CBB3"/>
    <property type="match status" value="1"/>
</dbReference>
<evidence type="ECO:0000256" key="3">
    <source>
        <dbReference type="ARBA" id="ARBA00023004"/>
    </source>
</evidence>
<dbReference type="GO" id="GO:0020037">
    <property type="term" value="F:heme binding"/>
    <property type="evidence" value="ECO:0007669"/>
    <property type="project" value="InterPro"/>
</dbReference>
<dbReference type="Pfam" id="PF07691">
    <property type="entry name" value="PA14"/>
    <property type="match status" value="1"/>
</dbReference>
<dbReference type="InterPro" id="IPR009056">
    <property type="entry name" value="Cyt_c-like_dom"/>
</dbReference>